<gene>
    <name evidence="1" type="ORF">SAMN05421508_101865</name>
</gene>
<accession>A0A286G8B7</accession>
<sequence>MAEGTFARFGGKLADLADDLFHLEVNTILKDGIEARKMPSPAHAMLDLLGDYAYWLQQLDKSAAAAARNRLPAPDSGSAVEVREPDGAQCRVLASADHAATVDDFPLVTSIHRVLAPKAFEVVRLKARQMLGDGGLLIPPPDQTVVMRIMQSCSELSAMLAALSGNQGWATVIGKTRAELRQSLQSAVAAAGLEGGDQAVLRKMWDIGVEKVLFQTVVGLDGDIVTAAQRGCETAEYQPLRDLHLAATRQSIGCWETIVTILAGFVTGGKNPKKLLAP</sequence>
<name>A0A286G8B7_9PROT</name>
<dbReference type="OrthoDB" id="7362591at2"/>
<dbReference type="Proteomes" id="UP000219621">
    <property type="component" value="Unassembled WGS sequence"/>
</dbReference>
<evidence type="ECO:0000313" key="1">
    <source>
        <dbReference type="EMBL" id="SOD91224.1"/>
    </source>
</evidence>
<keyword evidence="2" id="KW-1185">Reference proteome</keyword>
<dbReference type="EMBL" id="OCNJ01000001">
    <property type="protein sequence ID" value="SOD91224.1"/>
    <property type="molecule type" value="Genomic_DNA"/>
</dbReference>
<organism evidence="1 2">
    <name type="scientific">Caenispirillum bisanense</name>
    <dbReference type="NCBI Taxonomy" id="414052"/>
    <lineage>
        <taxon>Bacteria</taxon>
        <taxon>Pseudomonadati</taxon>
        <taxon>Pseudomonadota</taxon>
        <taxon>Alphaproteobacteria</taxon>
        <taxon>Rhodospirillales</taxon>
        <taxon>Novispirillaceae</taxon>
        <taxon>Caenispirillum</taxon>
    </lineage>
</organism>
<proteinExistence type="predicted"/>
<dbReference type="RefSeq" id="WP_097277716.1">
    <property type="nucleotide sequence ID" value="NZ_OCNJ01000001.1"/>
</dbReference>
<reference evidence="1 2" key="1">
    <citation type="submission" date="2017-09" db="EMBL/GenBank/DDBJ databases">
        <authorList>
            <person name="Ehlers B."/>
            <person name="Leendertz F.H."/>
        </authorList>
    </citation>
    <scope>NUCLEOTIDE SEQUENCE [LARGE SCALE GENOMIC DNA]</scope>
    <source>
        <strain evidence="1 2">USBA 140</strain>
    </source>
</reference>
<dbReference type="AlphaFoldDB" id="A0A286G8B7"/>
<evidence type="ECO:0000313" key="2">
    <source>
        <dbReference type="Proteomes" id="UP000219621"/>
    </source>
</evidence>
<protein>
    <submittedName>
        <fullName evidence="1">Uncharacterized protein</fullName>
    </submittedName>
</protein>